<gene>
    <name evidence="2" type="ORF">POCTA_138.1.T0040542</name>
</gene>
<protein>
    <submittedName>
        <fullName evidence="2">Uncharacterized protein</fullName>
    </submittedName>
</protein>
<dbReference type="EMBL" id="CAJJDP010000003">
    <property type="protein sequence ID" value="CAD8133609.1"/>
    <property type="molecule type" value="Genomic_DNA"/>
</dbReference>
<organism evidence="2 3">
    <name type="scientific">Paramecium octaurelia</name>
    <dbReference type="NCBI Taxonomy" id="43137"/>
    <lineage>
        <taxon>Eukaryota</taxon>
        <taxon>Sar</taxon>
        <taxon>Alveolata</taxon>
        <taxon>Ciliophora</taxon>
        <taxon>Intramacronucleata</taxon>
        <taxon>Oligohymenophorea</taxon>
        <taxon>Peniculida</taxon>
        <taxon>Parameciidae</taxon>
        <taxon>Paramecium</taxon>
    </lineage>
</organism>
<dbReference type="PANTHER" id="PTHR45333">
    <property type="entry name" value="MEMBRANE PROTEIN-RELATED"/>
    <property type="match status" value="1"/>
</dbReference>
<keyword evidence="3" id="KW-1185">Reference proteome</keyword>
<reference evidence="2" key="1">
    <citation type="submission" date="2021-01" db="EMBL/GenBank/DDBJ databases">
        <authorList>
            <consortium name="Genoscope - CEA"/>
            <person name="William W."/>
        </authorList>
    </citation>
    <scope>NUCLEOTIDE SEQUENCE</scope>
</reference>
<feature type="repeat" description="WD" evidence="1">
    <location>
        <begin position="271"/>
        <end position="312"/>
    </location>
</feature>
<proteinExistence type="predicted"/>
<evidence type="ECO:0000313" key="3">
    <source>
        <dbReference type="Proteomes" id="UP000683925"/>
    </source>
</evidence>
<evidence type="ECO:0000313" key="2">
    <source>
        <dbReference type="EMBL" id="CAD8133609.1"/>
    </source>
</evidence>
<dbReference type="PROSITE" id="PS50082">
    <property type="entry name" value="WD_REPEATS_2"/>
    <property type="match status" value="1"/>
</dbReference>
<accession>A0A8S1S3S5</accession>
<dbReference type="AlphaFoldDB" id="A0A8S1S3S5"/>
<dbReference type="Pfam" id="PF00400">
    <property type="entry name" value="WD40"/>
    <property type="match status" value="1"/>
</dbReference>
<dbReference type="SMART" id="SM00320">
    <property type="entry name" value="WD40"/>
    <property type="match status" value="1"/>
</dbReference>
<dbReference type="PANTHER" id="PTHR45333:SF1">
    <property type="entry name" value="CHROMOSOME UNDETERMINED SCAFFOLD_625, WHOLE GENOME SHOTGUN SEQUENCE"/>
    <property type="match status" value="1"/>
</dbReference>
<name>A0A8S1S3S5_PAROT</name>
<comment type="caution">
    <text evidence="2">The sequence shown here is derived from an EMBL/GenBank/DDBJ whole genome shotgun (WGS) entry which is preliminary data.</text>
</comment>
<sequence length="426" mass="49568">MMQNKKDDLFKVLQLIEGMDDKIYIIIEKLFKDGQSNSLKFISNIENKLIFLISIGNWTLLKAILRKLQMFSKQQKIINLINRITHLMIMNNLKESIHKNIVGQEDNRIPKILVHLTALDERYIQCGSNSLHLLVQMKADLREQSSENIRTQRYLFILCNFSGSEFDNVDISGMNLNHALLFNCKWKNIKIHELNTLYGHHGSVNQICYSQDVMITRFKYGMLKQQKFSLELRKRKQQIQYASHLIMAIAFSSGEVVYLWNLITGKQFSKLIGHSSTVTSVNYSPDDPTLAPGSNDNSIRLWDVKTGQQKAKFDGHWADNSIRLWDAKTSQEIQPYNNCYKDHLSQFKLPLQNHSIQKILGLIIQYNEYVKIILEASGAQILRGVFENYQGKHKLSINFFNMLNNFNNFLKNIIPTFLCDKRTLRI</sequence>
<evidence type="ECO:0000256" key="1">
    <source>
        <dbReference type="PROSITE-ProRule" id="PRU00221"/>
    </source>
</evidence>
<keyword evidence="1" id="KW-0853">WD repeat</keyword>
<dbReference type="InterPro" id="IPR001680">
    <property type="entry name" value="WD40_rpt"/>
</dbReference>
<dbReference type="PROSITE" id="PS50294">
    <property type="entry name" value="WD_REPEATS_REGION"/>
    <property type="match status" value="1"/>
</dbReference>
<dbReference type="Proteomes" id="UP000683925">
    <property type="component" value="Unassembled WGS sequence"/>
</dbReference>